<dbReference type="HOGENOM" id="CLU_2877945_0_0_9"/>
<dbReference type="OrthoDB" id="5344211at2"/>
<dbReference type="RefSeq" id="WP_015616618.1">
    <property type="nucleotide sequence ID" value="NC_021182.1"/>
</dbReference>
<dbReference type="AlphaFoldDB" id="R4KFF0"/>
<evidence type="ECO:0000313" key="1">
    <source>
        <dbReference type="EMBL" id="AGK98335.1"/>
    </source>
</evidence>
<dbReference type="EMBL" id="CP003261">
    <property type="protein sequence ID" value="AGK98335.1"/>
    <property type="molecule type" value="Genomic_DNA"/>
</dbReference>
<dbReference type="STRING" id="86416.Clopa_3550"/>
<dbReference type="Proteomes" id="UP000013523">
    <property type="component" value="Chromosome"/>
</dbReference>
<keyword evidence="2" id="KW-1185">Reference proteome</keyword>
<dbReference type="eggNOG" id="COG0860">
    <property type="taxonomic scope" value="Bacteria"/>
</dbReference>
<proteinExistence type="predicted"/>
<evidence type="ECO:0000313" key="2">
    <source>
        <dbReference type="Proteomes" id="UP000013523"/>
    </source>
</evidence>
<gene>
    <name evidence="1" type="ORF">Clopa_3550</name>
</gene>
<sequence length="63" mass="6720">MILSFDPGHNCTPDTRAAGIRQEDVLTKDVVGLIIPKLRGLGHSALDCTPYGQVFNNVGNSPV</sequence>
<dbReference type="PATRIC" id="fig|86416.3.peg.3550"/>
<dbReference type="KEGG" id="cpas:Clopa_3550"/>
<name>R4KFF0_CLOPA</name>
<accession>R4KFF0</accession>
<organism evidence="1 2">
    <name type="scientific">Clostridium pasteurianum BC1</name>
    <dbReference type="NCBI Taxonomy" id="86416"/>
    <lineage>
        <taxon>Bacteria</taxon>
        <taxon>Bacillati</taxon>
        <taxon>Bacillota</taxon>
        <taxon>Clostridia</taxon>
        <taxon>Eubacteriales</taxon>
        <taxon>Clostridiaceae</taxon>
        <taxon>Clostridium</taxon>
    </lineage>
</organism>
<evidence type="ECO:0008006" key="3">
    <source>
        <dbReference type="Google" id="ProtNLM"/>
    </source>
</evidence>
<reference evidence="1 2" key="1">
    <citation type="submission" date="2012-01" db="EMBL/GenBank/DDBJ databases">
        <title>Complete sequence of chromosome of Clostridium pasteurianum BC1.</title>
        <authorList>
            <consortium name="US DOE Joint Genome Institute"/>
            <person name="Lucas S."/>
            <person name="Han J."/>
            <person name="Lapidus A."/>
            <person name="Cheng J.-F."/>
            <person name="Goodwin L."/>
            <person name="Pitluck S."/>
            <person name="Peters L."/>
            <person name="Mikhailova N."/>
            <person name="Teshima H."/>
            <person name="Detter J.C."/>
            <person name="Han C."/>
            <person name="Tapia R."/>
            <person name="Land M."/>
            <person name="Hauser L."/>
            <person name="Kyrpides N."/>
            <person name="Ivanova N."/>
            <person name="Pagani I."/>
            <person name="Dunn J."/>
            <person name="Taghavi S."/>
            <person name="Francis A."/>
            <person name="van der Lelie D."/>
            <person name="Woyke T."/>
        </authorList>
    </citation>
    <scope>NUCLEOTIDE SEQUENCE [LARGE SCALE GENOMIC DNA]</scope>
    <source>
        <strain evidence="1 2">BC1</strain>
    </source>
</reference>
<protein>
    <recommendedName>
        <fullName evidence="3">N-acetylmuramoyl-L-alanine amidase</fullName>
    </recommendedName>
</protein>